<evidence type="ECO:0000313" key="2">
    <source>
        <dbReference type="EMBL" id="CAK9087565.1"/>
    </source>
</evidence>
<protein>
    <submittedName>
        <fullName evidence="2">Uncharacterized protein</fullName>
    </submittedName>
</protein>
<reference evidence="2 3" key="1">
    <citation type="submission" date="2024-02" db="EMBL/GenBank/DDBJ databases">
        <authorList>
            <person name="Chen Y."/>
            <person name="Shah S."/>
            <person name="Dougan E. K."/>
            <person name="Thang M."/>
            <person name="Chan C."/>
        </authorList>
    </citation>
    <scope>NUCLEOTIDE SEQUENCE [LARGE SCALE GENOMIC DNA]</scope>
</reference>
<sequence>MLRQGVPVAIALFALRVGWQLRCYLELPASQFQHLLHDPGQTSKAYADHAGHELSLLSGKRRGMILNDFCKKTLAQLHPDSKIEEPRLGTCCNGARRSASQAEYDFSMDGRKVRCKSAQMSWGKHAKHWRVKFQHIKLPWPGFRDQAPFDELYLTIFSPDSLHIIKHDLQTRVTSSGKRTASSGHDIHVDGASGQECWQTARSQILEKLLVGGRCKLVARVELSDVEVRDWLLLEMDGVAPRQDNAYKRVPLNHMTPRLRGTRIEEIAFELDQCLHQNLSFSRHCPTANWVRGGVAVEVKHGQMRFNKGKTCWRCTFSGIKSASDSLRDLDKLNELWLAIYSPFGLHFLKHPGGKVRFCDTGAGQQAAGSDIHIYAPSHVLDVREACSEMLRKMKEWGCQPLATVHW</sequence>
<comment type="caution">
    <text evidence="2">The sequence shown here is derived from an EMBL/GenBank/DDBJ whole genome shotgun (WGS) entry which is preliminary data.</text>
</comment>
<gene>
    <name evidence="2" type="ORF">CCMP2556_LOCUS42332</name>
</gene>
<dbReference type="EMBL" id="CAXAMN010024550">
    <property type="protein sequence ID" value="CAK9087565.1"/>
    <property type="molecule type" value="Genomic_DNA"/>
</dbReference>
<evidence type="ECO:0000313" key="3">
    <source>
        <dbReference type="Proteomes" id="UP001642484"/>
    </source>
</evidence>
<feature type="signal peptide" evidence="1">
    <location>
        <begin position="1"/>
        <end position="20"/>
    </location>
</feature>
<accession>A0ABP0QJC6</accession>
<keyword evidence="1" id="KW-0732">Signal</keyword>
<organism evidence="2 3">
    <name type="scientific">Durusdinium trenchii</name>
    <dbReference type="NCBI Taxonomy" id="1381693"/>
    <lineage>
        <taxon>Eukaryota</taxon>
        <taxon>Sar</taxon>
        <taxon>Alveolata</taxon>
        <taxon>Dinophyceae</taxon>
        <taxon>Suessiales</taxon>
        <taxon>Symbiodiniaceae</taxon>
        <taxon>Durusdinium</taxon>
    </lineage>
</organism>
<keyword evidence="3" id="KW-1185">Reference proteome</keyword>
<feature type="chain" id="PRO_5045552711" evidence="1">
    <location>
        <begin position="21"/>
        <end position="407"/>
    </location>
</feature>
<name>A0ABP0QJC6_9DINO</name>
<dbReference type="Proteomes" id="UP001642484">
    <property type="component" value="Unassembled WGS sequence"/>
</dbReference>
<proteinExistence type="predicted"/>
<evidence type="ECO:0000256" key="1">
    <source>
        <dbReference type="SAM" id="SignalP"/>
    </source>
</evidence>